<evidence type="ECO:0000313" key="1">
    <source>
        <dbReference type="EMBL" id="SFC64624.1"/>
    </source>
</evidence>
<dbReference type="STRING" id="1123010.SAMN02745724_02175"/>
<evidence type="ECO:0000313" key="2">
    <source>
        <dbReference type="Proteomes" id="UP000198862"/>
    </source>
</evidence>
<name>A0A1I1KUY8_9GAMM</name>
<dbReference type="Gene3D" id="1.25.40.10">
    <property type="entry name" value="Tetratricopeptide repeat domain"/>
    <property type="match status" value="1"/>
</dbReference>
<dbReference type="SUPFAM" id="SSF81901">
    <property type="entry name" value="HCP-like"/>
    <property type="match status" value="1"/>
</dbReference>
<gene>
    <name evidence="1" type="ORF">SAMN02745724_02175</name>
</gene>
<dbReference type="OrthoDB" id="6237397at2"/>
<accession>A0A1I1KUY8</accession>
<sequence>MLDKNLQEMTLFELEEQLLNTFSKLIDIVDSNHKKITTTNKQIPSTEQLFSTAIHMAKTKNDVGAAKWMRRAAISGHVKAQFYLGLMFAKGNGLPQSEYHAVTWLTLAESQGLIEAVEAKNKLQRSLCAKQIKDAQTQAANIYEQIQDDQFKIYIDEKQDVKN</sequence>
<dbReference type="Proteomes" id="UP000198862">
    <property type="component" value="Unassembled WGS sequence"/>
</dbReference>
<dbReference type="SMART" id="SM00671">
    <property type="entry name" value="SEL1"/>
    <property type="match status" value="1"/>
</dbReference>
<dbReference type="EMBL" id="FOLO01000014">
    <property type="protein sequence ID" value="SFC64624.1"/>
    <property type="molecule type" value="Genomic_DNA"/>
</dbReference>
<dbReference type="InterPro" id="IPR006597">
    <property type="entry name" value="Sel1-like"/>
</dbReference>
<protein>
    <recommendedName>
        <fullName evidence="3">Sel1 repeat-containing protein</fullName>
    </recommendedName>
</protein>
<organism evidence="1 2">
    <name type="scientific">Pseudoalteromonas denitrificans DSM 6059</name>
    <dbReference type="NCBI Taxonomy" id="1123010"/>
    <lineage>
        <taxon>Bacteria</taxon>
        <taxon>Pseudomonadati</taxon>
        <taxon>Pseudomonadota</taxon>
        <taxon>Gammaproteobacteria</taxon>
        <taxon>Alteromonadales</taxon>
        <taxon>Pseudoalteromonadaceae</taxon>
        <taxon>Pseudoalteromonas</taxon>
    </lineage>
</organism>
<keyword evidence="2" id="KW-1185">Reference proteome</keyword>
<proteinExistence type="predicted"/>
<dbReference type="Pfam" id="PF08238">
    <property type="entry name" value="Sel1"/>
    <property type="match status" value="2"/>
</dbReference>
<evidence type="ECO:0008006" key="3">
    <source>
        <dbReference type="Google" id="ProtNLM"/>
    </source>
</evidence>
<dbReference type="InterPro" id="IPR011990">
    <property type="entry name" value="TPR-like_helical_dom_sf"/>
</dbReference>
<dbReference type="AlphaFoldDB" id="A0A1I1KUY8"/>
<reference evidence="1 2" key="1">
    <citation type="submission" date="2016-10" db="EMBL/GenBank/DDBJ databases">
        <authorList>
            <person name="de Groot N.N."/>
        </authorList>
    </citation>
    <scope>NUCLEOTIDE SEQUENCE [LARGE SCALE GENOMIC DNA]</scope>
    <source>
        <strain evidence="1 2">DSM 6059</strain>
    </source>
</reference>
<dbReference type="RefSeq" id="WP_091983563.1">
    <property type="nucleotide sequence ID" value="NZ_FOLO01000014.1"/>
</dbReference>